<dbReference type="Pfam" id="PF13561">
    <property type="entry name" value="adh_short_C2"/>
    <property type="match status" value="1"/>
</dbReference>
<evidence type="ECO:0000313" key="4">
    <source>
        <dbReference type="Proteomes" id="UP000233365"/>
    </source>
</evidence>
<reference evidence="3 4" key="1">
    <citation type="submission" date="2017-11" db="EMBL/GenBank/DDBJ databases">
        <title>Biodiversity and function of Thalassospira species in the particle-attached aromatic-hydrocarbon-degrading consortia from the surface seawater of the China South Sea.</title>
        <authorList>
            <person name="Dong C."/>
            <person name="Liu R."/>
            <person name="Shao Z."/>
        </authorList>
    </citation>
    <scope>NUCLEOTIDE SEQUENCE [LARGE SCALE GENOMIC DNA]</scope>
    <source>
        <strain evidence="3 4">139Z-12</strain>
    </source>
</reference>
<dbReference type="EMBL" id="PGTS01000003">
    <property type="protein sequence ID" value="PKR50296.1"/>
    <property type="molecule type" value="Genomic_DNA"/>
</dbReference>
<organism evidence="3 4">
    <name type="scientific">Thalassospira povalilytica</name>
    <dbReference type="NCBI Taxonomy" id="732237"/>
    <lineage>
        <taxon>Bacteria</taxon>
        <taxon>Pseudomonadati</taxon>
        <taxon>Pseudomonadota</taxon>
        <taxon>Alphaproteobacteria</taxon>
        <taxon>Rhodospirillales</taxon>
        <taxon>Thalassospiraceae</taxon>
        <taxon>Thalassospira</taxon>
    </lineage>
</organism>
<evidence type="ECO:0000313" key="3">
    <source>
        <dbReference type="EMBL" id="PKR50296.1"/>
    </source>
</evidence>
<dbReference type="PANTHER" id="PTHR42760">
    <property type="entry name" value="SHORT-CHAIN DEHYDROGENASES/REDUCTASES FAMILY MEMBER"/>
    <property type="match status" value="1"/>
</dbReference>
<evidence type="ECO:0000256" key="2">
    <source>
        <dbReference type="ARBA" id="ARBA00023002"/>
    </source>
</evidence>
<comment type="caution">
    <text evidence="3">The sequence shown here is derived from an EMBL/GenBank/DDBJ whole genome shotgun (WGS) entry which is preliminary data.</text>
</comment>
<dbReference type="PRINTS" id="PR00080">
    <property type="entry name" value="SDRFAMILY"/>
</dbReference>
<dbReference type="PRINTS" id="PR00081">
    <property type="entry name" value="GDHRDH"/>
</dbReference>
<dbReference type="SUPFAM" id="SSF51735">
    <property type="entry name" value="NAD(P)-binding Rossmann-fold domains"/>
    <property type="match status" value="1"/>
</dbReference>
<keyword evidence="2" id="KW-0560">Oxidoreductase</keyword>
<dbReference type="InterPro" id="IPR002347">
    <property type="entry name" value="SDR_fam"/>
</dbReference>
<accession>A0ABX4R9A2</accession>
<dbReference type="RefSeq" id="WP_101246996.1">
    <property type="nucleotide sequence ID" value="NZ_PGTS01000003.1"/>
</dbReference>
<dbReference type="PANTHER" id="PTHR42760:SF133">
    <property type="entry name" value="3-OXOACYL-[ACYL-CARRIER-PROTEIN] REDUCTASE"/>
    <property type="match status" value="1"/>
</dbReference>
<gene>
    <name evidence="3" type="ORF">CU041_08570</name>
</gene>
<dbReference type="Gene3D" id="3.40.50.720">
    <property type="entry name" value="NAD(P)-binding Rossmann-like Domain"/>
    <property type="match status" value="1"/>
</dbReference>
<proteinExistence type="inferred from homology"/>
<protein>
    <submittedName>
        <fullName evidence="3">Short-chain dehydrogenase</fullName>
    </submittedName>
</protein>
<dbReference type="InterPro" id="IPR020904">
    <property type="entry name" value="Sc_DH/Rdtase_CS"/>
</dbReference>
<evidence type="ECO:0000256" key="1">
    <source>
        <dbReference type="ARBA" id="ARBA00006484"/>
    </source>
</evidence>
<name>A0ABX4R9A2_9PROT</name>
<sequence>MTMHQAGFDQEFAGKTVVLTGGTQGAGKAIYDRLKTAGADILTAGRSSKPDDLEHGPYIQADLTDPADVKRFGEAALSHFGHVDILIHVVGGSTAPSGGFAVIDDDIWMQELNLNLLSAVRLDRIILPAMIRNGQGVVLHTSSIQRQLPLHDATTAYAAAKAALTTYSKSLSKEVGPKGIRVNSIAPGWIYTDAAKAMVSRIAKGGNMTEDAARQSILDALGGISLGRPAVPDEIAELVAFLVSQRASAIHGAEYTIDCGTIPTV</sequence>
<dbReference type="NCBIfam" id="NF005095">
    <property type="entry name" value="PRK06523.1"/>
    <property type="match status" value="1"/>
</dbReference>
<dbReference type="Proteomes" id="UP000233365">
    <property type="component" value="Unassembled WGS sequence"/>
</dbReference>
<dbReference type="InterPro" id="IPR036291">
    <property type="entry name" value="NAD(P)-bd_dom_sf"/>
</dbReference>
<dbReference type="PROSITE" id="PS00061">
    <property type="entry name" value="ADH_SHORT"/>
    <property type="match status" value="1"/>
</dbReference>
<keyword evidence="4" id="KW-1185">Reference proteome</keyword>
<comment type="similarity">
    <text evidence="1">Belongs to the short-chain dehydrogenases/reductases (SDR) family.</text>
</comment>